<dbReference type="OrthoDB" id="9182156at2"/>
<proteinExistence type="predicted"/>
<dbReference type="SUPFAM" id="SSF46955">
    <property type="entry name" value="Putative DNA-binding domain"/>
    <property type="match status" value="1"/>
</dbReference>
<evidence type="ECO:0000313" key="1">
    <source>
        <dbReference type="EMBL" id="QPT40921.1"/>
    </source>
</evidence>
<sequence>MPQDTRLDDSNQTNNRHPELDRYWTMKEIADHLGVSIHTPRAWLRRKQMPRPDINGVRLNRWRYSTIKDFLDDPIAWREENKGLEVVK</sequence>
<evidence type="ECO:0008006" key="5">
    <source>
        <dbReference type="Google" id="ProtNLM"/>
    </source>
</evidence>
<dbReference type="RefSeq" id="WP_018573857.1">
    <property type="nucleotide sequence ID" value="NZ_CP065725.1"/>
</dbReference>
<dbReference type="EMBL" id="CP065725">
    <property type="protein sequence ID" value="QPT40921.1"/>
    <property type="molecule type" value="Genomic_DNA"/>
</dbReference>
<dbReference type="Proteomes" id="UP000254603">
    <property type="component" value="Unassembled WGS sequence"/>
</dbReference>
<reference evidence="1 4" key="2">
    <citation type="submission" date="2020-12" db="EMBL/GenBank/DDBJ databases">
        <title>FDA dAtabase for Regulatory Grade micrObial Sequences (FDA-ARGOS): Supporting development and validation of Infectious Disease Dx tests.</title>
        <authorList>
            <person name="Sproer C."/>
            <person name="Gronow S."/>
            <person name="Severitt S."/>
            <person name="Schroder I."/>
            <person name="Tallon L."/>
            <person name="Sadzewicz L."/>
            <person name="Zhao X."/>
            <person name="Boylan J."/>
            <person name="Ott S."/>
            <person name="Bowen H."/>
            <person name="Vavikolanu K."/>
            <person name="Mehta A."/>
            <person name="Aluvathingal J."/>
            <person name="Nadendla S."/>
            <person name="Lowell S."/>
            <person name="Myers T."/>
            <person name="Yan Y."/>
            <person name="Sichtig H."/>
        </authorList>
    </citation>
    <scope>NUCLEOTIDE SEQUENCE [LARGE SCALE GENOMIC DNA]</scope>
    <source>
        <strain evidence="1 4">FDAARGOS_872</strain>
    </source>
</reference>
<reference evidence="2 3" key="1">
    <citation type="submission" date="2018-06" db="EMBL/GenBank/DDBJ databases">
        <authorList>
            <consortium name="Pathogen Informatics"/>
            <person name="Doyle S."/>
        </authorList>
    </citation>
    <scope>NUCLEOTIDE SEQUENCE [LARGE SCALE GENOMIC DNA]</scope>
    <source>
        <strain evidence="2 3">NCTC11997</strain>
    </source>
</reference>
<accession>A0A378XE08</accession>
<keyword evidence="4" id="KW-1185">Reference proteome</keyword>
<organism evidence="2 3">
    <name type="scientific">Oligella ureolytica</name>
    <dbReference type="NCBI Taxonomy" id="90244"/>
    <lineage>
        <taxon>Bacteria</taxon>
        <taxon>Pseudomonadati</taxon>
        <taxon>Pseudomonadota</taxon>
        <taxon>Betaproteobacteria</taxon>
        <taxon>Burkholderiales</taxon>
        <taxon>Alcaligenaceae</taxon>
        <taxon>Oligella</taxon>
    </lineage>
</organism>
<evidence type="ECO:0000313" key="4">
    <source>
        <dbReference type="Proteomes" id="UP000594903"/>
    </source>
</evidence>
<dbReference type="InterPro" id="IPR009061">
    <property type="entry name" value="DNA-bd_dom_put_sf"/>
</dbReference>
<dbReference type="EMBL" id="UGSB01000001">
    <property type="protein sequence ID" value="SUA53186.1"/>
    <property type="molecule type" value="Genomic_DNA"/>
</dbReference>
<evidence type="ECO:0000313" key="2">
    <source>
        <dbReference type="EMBL" id="SUA53186.1"/>
    </source>
</evidence>
<protein>
    <recommendedName>
        <fullName evidence="5">Helix-turn-helix domain</fullName>
    </recommendedName>
</protein>
<name>A0A378XE08_9BURK</name>
<evidence type="ECO:0000313" key="3">
    <source>
        <dbReference type="Proteomes" id="UP000254603"/>
    </source>
</evidence>
<dbReference type="STRING" id="1122619.GCA_000373745_00679"/>
<gene>
    <name evidence="1" type="ORF">I6G29_05020</name>
    <name evidence="2" type="ORF">NCTC11997_01058</name>
</gene>
<dbReference type="Proteomes" id="UP000594903">
    <property type="component" value="Chromosome"/>
</dbReference>
<dbReference type="AlphaFoldDB" id="A0A378XE08"/>